<dbReference type="EMBL" id="KB932202">
    <property type="protein sequence ID" value="KCV71993.1"/>
    <property type="molecule type" value="Genomic_DNA"/>
</dbReference>
<keyword evidence="2" id="KW-1133">Transmembrane helix</keyword>
<dbReference type="RefSeq" id="XP_009493571.1">
    <property type="nucleotide sequence ID" value="XM_009495296.1"/>
</dbReference>
<dbReference type="PANTHER" id="PTHR32301:SF8">
    <property type="entry name" value="SULFOTRANSFERASE DOMAIN-CONTAINING PROTEIN"/>
    <property type="match status" value="1"/>
</dbReference>
<accession>A0A058ZDJ5</accession>
<dbReference type="GeneID" id="20526125"/>
<name>A0A058ZDJ5_FONAL</name>
<keyword evidence="2" id="KW-0472">Membrane</keyword>
<dbReference type="InterPro" id="IPR027417">
    <property type="entry name" value="P-loop_NTPase"/>
</dbReference>
<evidence type="ECO:0000313" key="4">
    <source>
        <dbReference type="Proteomes" id="UP000030693"/>
    </source>
</evidence>
<dbReference type="STRING" id="691883.A0A058ZDJ5"/>
<dbReference type="Pfam" id="PF03567">
    <property type="entry name" value="Sulfotransfer_2"/>
    <property type="match status" value="1"/>
</dbReference>
<protein>
    <recommendedName>
        <fullName evidence="5">Sulfotransferase domain-containing protein</fullName>
    </recommendedName>
</protein>
<evidence type="ECO:0000256" key="1">
    <source>
        <dbReference type="SAM" id="MobiDB-lite"/>
    </source>
</evidence>
<dbReference type="GO" id="GO:0016020">
    <property type="term" value="C:membrane"/>
    <property type="evidence" value="ECO:0007669"/>
    <property type="project" value="InterPro"/>
</dbReference>
<organism evidence="3">
    <name type="scientific">Fonticula alba</name>
    <name type="common">Slime mold</name>
    <dbReference type="NCBI Taxonomy" id="691883"/>
    <lineage>
        <taxon>Eukaryota</taxon>
        <taxon>Rotosphaerida</taxon>
        <taxon>Fonticulaceae</taxon>
        <taxon>Fonticula</taxon>
    </lineage>
</organism>
<feature type="region of interest" description="Disordered" evidence="1">
    <location>
        <begin position="170"/>
        <end position="202"/>
    </location>
</feature>
<keyword evidence="4" id="KW-1185">Reference proteome</keyword>
<gene>
    <name evidence="3" type="ORF">H696_01400</name>
</gene>
<reference evidence="3" key="1">
    <citation type="submission" date="2013-04" db="EMBL/GenBank/DDBJ databases">
        <title>The Genome Sequence of Fonticula alba ATCC 38817.</title>
        <authorList>
            <consortium name="The Broad Institute Genomics Platform"/>
            <person name="Russ C."/>
            <person name="Cuomo C."/>
            <person name="Burger G."/>
            <person name="Gray M.W."/>
            <person name="Holland P.W.H."/>
            <person name="King N."/>
            <person name="Lang F.B.F."/>
            <person name="Roger A.J."/>
            <person name="Ruiz-Trillo I."/>
            <person name="Brown M."/>
            <person name="Walker B."/>
            <person name="Young S."/>
            <person name="Zeng Q."/>
            <person name="Gargeya S."/>
            <person name="Fitzgerald M."/>
            <person name="Haas B."/>
            <person name="Abouelleil A."/>
            <person name="Allen A.W."/>
            <person name="Alvarado L."/>
            <person name="Arachchi H.M."/>
            <person name="Berlin A.M."/>
            <person name="Chapman S.B."/>
            <person name="Gainer-Dewar J."/>
            <person name="Goldberg J."/>
            <person name="Griggs A."/>
            <person name="Gujja S."/>
            <person name="Hansen M."/>
            <person name="Howarth C."/>
            <person name="Imamovic A."/>
            <person name="Ireland A."/>
            <person name="Larimer J."/>
            <person name="McCowan C."/>
            <person name="Murphy C."/>
            <person name="Pearson M."/>
            <person name="Poon T.W."/>
            <person name="Priest M."/>
            <person name="Roberts A."/>
            <person name="Saif S."/>
            <person name="Shea T."/>
            <person name="Sisk P."/>
            <person name="Sykes S."/>
            <person name="Wortman J."/>
            <person name="Nusbaum C."/>
            <person name="Birren B."/>
        </authorList>
    </citation>
    <scope>NUCLEOTIDE SEQUENCE [LARGE SCALE GENOMIC DNA]</scope>
    <source>
        <strain evidence="3">ATCC 38817</strain>
    </source>
</reference>
<dbReference type="GO" id="GO:0008146">
    <property type="term" value="F:sulfotransferase activity"/>
    <property type="evidence" value="ECO:0007669"/>
    <property type="project" value="InterPro"/>
</dbReference>
<dbReference type="AlphaFoldDB" id="A0A058ZDJ5"/>
<evidence type="ECO:0000256" key="2">
    <source>
        <dbReference type="SAM" id="Phobius"/>
    </source>
</evidence>
<dbReference type="InterPro" id="IPR005331">
    <property type="entry name" value="Sulfotransferase"/>
</dbReference>
<dbReference type="Gene3D" id="3.40.50.300">
    <property type="entry name" value="P-loop containing nucleotide triphosphate hydrolases"/>
    <property type="match status" value="1"/>
</dbReference>
<keyword evidence="2" id="KW-0812">Transmembrane</keyword>
<feature type="transmembrane region" description="Helical" evidence="2">
    <location>
        <begin position="20"/>
        <end position="39"/>
    </location>
</feature>
<feature type="compositionally biased region" description="Low complexity" evidence="1">
    <location>
        <begin position="175"/>
        <end position="188"/>
    </location>
</feature>
<dbReference type="InterPro" id="IPR053259">
    <property type="entry name" value="Golvesin-related_Golgi"/>
</dbReference>
<dbReference type="PANTHER" id="PTHR32301">
    <property type="entry name" value="COUNTIN RECEPTOR CNR3-RELATED"/>
    <property type="match status" value="1"/>
</dbReference>
<dbReference type="Proteomes" id="UP000030693">
    <property type="component" value="Unassembled WGS sequence"/>
</dbReference>
<proteinExistence type="predicted"/>
<dbReference type="eggNOG" id="ENOG502SF5A">
    <property type="taxonomic scope" value="Eukaryota"/>
</dbReference>
<dbReference type="SUPFAM" id="SSF52540">
    <property type="entry name" value="P-loop containing nucleoside triphosphate hydrolases"/>
    <property type="match status" value="1"/>
</dbReference>
<dbReference type="OrthoDB" id="10019582at2759"/>
<sequence length="543" mass="58731">MPTLRQVAVGLRFLLTPRRLLPLLIGGSLLLLFTLMLVLPGDDPGADPAVGPRHFRGARDDGPLLESFPGGLGAELGPGLGALRDECLAPGPETVLSVGDWAEPGTRAALAAAPCGIDSRWLPTVTGVQEIRPGGRAPAEVAAGPIFWANYCPAGGGAWGRLLPKVVSTGGGSAGSSSVSSGPVSSSSRAAPDMGPRSHCATSEYHPLAERLDYLILGRDLPCPALVLEAAPPRPTSRWAHVPAGNASPAEPLRSVLTPEREALLGELARRRALFQAPRPHVFLHLPKCAGTALATMARIRGDTGFAQFWGTPTTEAELGRAAAADFIFGHVRHGVHSLMRHTDGTSRPWANYFTIMREPVKRVISHYFYHKSEKKDPYHYLADTHGLDEWVQIHPDAKNIQTQYLSGTYGPPDAMAFAVAMRNLLEARFVGLFERLPESALMLRYEAGFEELMFARTKAVQGERPVVTQEQRQLIAERNNFDIQLYELAKQRFEESRQRLGGEFFDMAVGIYKEALAAYQEKVGCRGCLTGTPTASPRATAG</sequence>
<evidence type="ECO:0000313" key="3">
    <source>
        <dbReference type="EMBL" id="KCV71993.1"/>
    </source>
</evidence>
<evidence type="ECO:0008006" key="5">
    <source>
        <dbReference type="Google" id="ProtNLM"/>
    </source>
</evidence>